<feature type="compositionally biased region" description="Acidic residues" evidence="7">
    <location>
        <begin position="408"/>
        <end position="435"/>
    </location>
</feature>
<feature type="compositionally biased region" description="Acidic residues" evidence="7">
    <location>
        <begin position="363"/>
        <end position="390"/>
    </location>
</feature>
<protein>
    <recommendedName>
        <fullName evidence="4">WD repeat-containing protein JIP5</fullName>
    </recommendedName>
    <alternativeName>
        <fullName evidence="5">WD repeat-containing protein jip5</fullName>
    </alternativeName>
</protein>
<name>A0A0D7BJ39_9AGAR</name>
<feature type="compositionally biased region" description="Acidic residues" evidence="7">
    <location>
        <begin position="306"/>
        <end position="315"/>
    </location>
</feature>
<feature type="region of interest" description="Disordered" evidence="7">
    <location>
        <begin position="287"/>
        <end position="322"/>
    </location>
</feature>
<feature type="compositionally biased region" description="Basic and acidic residues" evidence="7">
    <location>
        <begin position="459"/>
        <end position="474"/>
    </location>
</feature>
<comment type="similarity">
    <text evidence="1">Belongs to the WD repeat WDR55 family.</text>
</comment>
<proteinExistence type="inferred from homology"/>
<dbReference type="PANTHER" id="PTHR44019:SF20">
    <property type="entry name" value="WD REPEAT-CONTAINING PROTEIN 55"/>
    <property type="match status" value="1"/>
</dbReference>
<dbReference type="PANTHER" id="PTHR44019">
    <property type="entry name" value="WD REPEAT-CONTAINING PROTEIN 55"/>
    <property type="match status" value="1"/>
</dbReference>
<organism evidence="8 9">
    <name type="scientific">Cylindrobasidium torrendii FP15055 ss-10</name>
    <dbReference type="NCBI Taxonomy" id="1314674"/>
    <lineage>
        <taxon>Eukaryota</taxon>
        <taxon>Fungi</taxon>
        <taxon>Dikarya</taxon>
        <taxon>Basidiomycota</taxon>
        <taxon>Agaricomycotina</taxon>
        <taxon>Agaricomycetes</taxon>
        <taxon>Agaricomycetidae</taxon>
        <taxon>Agaricales</taxon>
        <taxon>Marasmiineae</taxon>
        <taxon>Physalacriaceae</taxon>
        <taxon>Cylindrobasidium</taxon>
    </lineage>
</organism>
<feature type="compositionally biased region" description="Basic and acidic residues" evidence="7">
    <location>
        <begin position="287"/>
        <end position="305"/>
    </location>
</feature>
<keyword evidence="3" id="KW-0677">Repeat</keyword>
<reference evidence="8 9" key="1">
    <citation type="journal article" date="2015" name="Fungal Genet. Biol.">
        <title>Evolution of novel wood decay mechanisms in Agaricales revealed by the genome sequences of Fistulina hepatica and Cylindrobasidium torrendii.</title>
        <authorList>
            <person name="Floudas D."/>
            <person name="Held B.W."/>
            <person name="Riley R."/>
            <person name="Nagy L.G."/>
            <person name="Koehler G."/>
            <person name="Ransdell A.S."/>
            <person name="Younus H."/>
            <person name="Chow J."/>
            <person name="Chiniquy J."/>
            <person name="Lipzen A."/>
            <person name="Tritt A."/>
            <person name="Sun H."/>
            <person name="Haridas S."/>
            <person name="LaButti K."/>
            <person name="Ohm R.A."/>
            <person name="Kues U."/>
            <person name="Blanchette R.A."/>
            <person name="Grigoriev I.V."/>
            <person name="Minto R.E."/>
            <person name="Hibbett D.S."/>
        </authorList>
    </citation>
    <scope>NUCLEOTIDE SEQUENCE [LARGE SCALE GENOMIC DNA]</scope>
    <source>
        <strain evidence="8 9">FP15055 ss-10</strain>
    </source>
</reference>
<keyword evidence="2 6" id="KW-0853">WD repeat</keyword>
<dbReference type="Pfam" id="PF24796">
    <property type="entry name" value="WDR55"/>
    <property type="match status" value="1"/>
</dbReference>
<dbReference type="InterPro" id="IPR015943">
    <property type="entry name" value="WD40/YVTN_repeat-like_dom_sf"/>
</dbReference>
<dbReference type="InterPro" id="IPR036322">
    <property type="entry name" value="WD40_repeat_dom_sf"/>
</dbReference>
<dbReference type="STRING" id="1314674.A0A0D7BJ39"/>
<accession>A0A0D7BJ39</accession>
<dbReference type="AlphaFoldDB" id="A0A0D7BJ39"/>
<feature type="region of interest" description="Disordered" evidence="7">
    <location>
        <begin position="346"/>
        <end position="474"/>
    </location>
</feature>
<evidence type="ECO:0000256" key="7">
    <source>
        <dbReference type="SAM" id="MobiDB-lite"/>
    </source>
</evidence>
<evidence type="ECO:0000256" key="2">
    <source>
        <dbReference type="ARBA" id="ARBA00022574"/>
    </source>
</evidence>
<evidence type="ECO:0000313" key="9">
    <source>
        <dbReference type="Proteomes" id="UP000054007"/>
    </source>
</evidence>
<evidence type="ECO:0000256" key="4">
    <source>
        <dbReference type="ARBA" id="ARBA00039238"/>
    </source>
</evidence>
<evidence type="ECO:0000313" key="8">
    <source>
        <dbReference type="EMBL" id="KIY70220.1"/>
    </source>
</evidence>
<dbReference type="Proteomes" id="UP000054007">
    <property type="component" value="Unassembled WGS sequence"/>
</dbReference>
<dbReference type="OrthoDB" id="2288928at2759"/>
<dbReference type="EMBL" id="KN880471">
    <property type="protein sequence ID" value="KIY70220.1"/>
    <property type="molecule type" value="Genomic_DNA"/>
</dbReference>
<dbReference type="PROSITE" id="PS50082">
    <property type="entry name" value="WD_REPEATS_2"/>
    <property type="match status" value="1"/>
</dbReference>
<dbReference type="Gene3D" id="2.130.10.10">
    <property type="entry name" value="YVTN repeat-like/Quinoprotein amine dehydrogenase"/>
    <property type="match status" value="2"/>
</dbReference>
<sequence>MTSIPLDAQVFDLVFHPSHCTAYVCTLSGEVKATAFDHTGRYQPVFTTSVSQRSCRGISITADGSSLYVAGKGKALQTINTIDGRLVQSRSKAHDAPINCVKYLTSWLVSTGDDDGVIKLWDPRQRESTRTYTHHFDYITDFLWLEDKKQLVATSGDGSLSVLDVRAKKTEPLAHSEDQEDELMAIAPIKSGTKFAVGMQTGVLSIFNRSSGWGDCVDRIPGHPQSVDTLCGLPESFQDVDSGSTLLTGSSDGIVRAMQVFPTRLLGVVADHGEWPVERVGISEAMEHLTIDGPEKPIKEGAQRDDDGEEDEDNAPVDQGRWWVGSVGHDETLRLTSLRTALQPEHLKRAEDDAAEAVVGGESGDESEGDEDEDVEADDGAEESSDEDASESEKVKMPITTQAATETLDGDQDEPSGADAGEDAQEESDSDDSDAEPQSGRKRKTKPPPNPLAAKRTKGRNEMEETGGKFFDDL</sequence>
<feature type="repeat" description="WD" evidence="6">
    <location>
        <begin position="91"/>
        <end position="131"/>
    </location>
</feature>
<gene>
    <name evidence="8" type="ORF">CYLTODRAFT_419950</name>
</gene>
<dbReference type="SUPFAM" id="SSF50978">
    <property type="entry name" value="WD40 repeat-like"/>
    <property type="match status" value="1"/>
</dbReference>
<evidence type="ECO:0000256" key="6">
    <source>
        <dbReference type="PROSITE-ProRule" id="PRU00221"/>
    </source>
</evidence>
<dbReference type="InterPro" id="IPR050505">
    <property type="entry name" value="WDR55/POC1"/>
</dbReference>
<evidence type="ECO:0000256" key="5">
    <source>
        <dbReference type="ARBA" id="ARBA00039514"/>
    </source>
</evidence>
<evidence type="ECO:0000256" key="1">
    <source>
        <dbReference type="ARBA" id="ARBA00007625"/>
    </source>
</evidence>
<evidence type="ECO:0000256" key="3">
    <source>
        <dbReference type="ARBA" id="ARBA00022737"/>
    </source>
</evidence>
<dbReference type="SMART" id="SM00320">
    <property type="entry name" value="WD40"/>
    <property type="match status" value="5"/>
</dbReference>
<keyword evidence="9" id="KW-1185">Reference proteome</keyword>
<dbReference type="InterPro" id="IPR001680">
    <property type="entry name" value="WD40_rpt"/>
</dbReference>